<gene>
    <name evidence="1" type="ORF">SMSK597_0543</name>
</gene>
<dbReference type="eggNOG" id="ENOG5033BM9">
    <property type="taxonomic scope" value="Bacteria"/>
</dbReference>
<dbReference type="Proteomes" id="UP000003316">
    <property type="component" value="Unassembled WGS sequence"/>
</dbReference>
<dbReference type="Pfam" id="PF21983">
    <property type="entry name" value="NikA-like"/>
    <property type="match status" value="1"/>
</dbReference>
<evidence type="ECO:0000313" key="1">
    <source>
        <dbReference type="EMBL" id="EFO00968.1"/>
    </source>
</evidence>
<organism evidence="1 2">
    <name type="scientific">Streptococcus mitis SK597</name>
    <dbReference type="NCBI Taxonomy" id="585204"/>
    <lineage>
        <taxon>Bacteria</taxon>
        <taxon>Bacillati</taxon>
        <taxon>Bacillota</taxon>
        <taxon>Bacilli</taxon>
        <taxon>Lactobacillales</taxon>
        <taxon>Streptococcaceae</taxon>
        <taxon>Streptococcus</taxon>
        <taxon>Streptococcus mitis group</taxon>
    </lineage>
</organism>
<dbReference type="EMBL" id="AEDV01000027">
    <property type="protein sequence ID" value="EFO00968.1"/>
    <property type="molecule type" value="Genomic_DNA"/>
</dbReference>
<proteinExistence type="predicted"/>
<evidence type="ECO:0000313" key="2">
    <source>
        <dbReference type="Proteomes" id="UP000003316"/>
    </source>
</evidence>
<reference evidence="1 2" key="1">
    <citation type="submission" date="2010-09" db="EMBL/GenBank/DDBJ databases">
        <authorList>
            <person name="Daugherty S.C."/>
            <person name="Tallon L.J."/>
            <person name="Jones K.M."/>
            <person name="Liu X."/>
            <person name="Kilian M."/>
            <person name="Tettelin H."/>
        </authorList>
    </citation>
    <scope>NUCLEOTIDE SEQUENCE [LARGE SCALE GENOMIC DNA]</scope>
    <source>
        <strain evidence="1 2">SK597</strain>
    </source>
</reference>
<name>E1LRE5_STRMT</name>
<comment type="caution">
    <text evidence="1">The sequence shown here is derived from an EMBL/GenBank/DDBJ whole genome shotgun (WGS) entry which is preliminary data.</text>
</comment>
<dbReference type="InterPro" id="IPR053842">
    <property type="entry name" value="NikA-like"/>
</dbReference>
<protein>
    <submittedName>
        <fullName evidence="1">Uncharacterized protein</fullName>
    </submittedName>
</protein>
<sequence length="147" mass="17145">MPAQKMPEILRERGERIMQKRENRKRYIQKLIRLTPEEDRQIKTAMAQMGVPSFQYYAKNQLVQGKVVQIDFSELKDLRVAINRVGTNINQIAKHANENQGVTTEEVAQVIDYLSELKEMVAAKLSSAEKQSLQERKRTVRSDIEEW</sequence>
<dbReference type="AlphaFoldDB" id="E1LRE5"/>
<accession>E1LRE5</accession>